<dbReference type="SUPFAM" id="SSF103657">
    <property type="entry name" value="BAR/IMD domain-like"/>
    <property type="match status" value="1"/>
</dbReference>
<feature type="domain" description="Actin interacting protein 3 C-terminal" evidence="4">
    <location>
        <begin position="492"/>
        <end position="946"/>
    </location>
</feature>
<dbReference type="GO" id="GO:0005737">
    <property type="term" value="C:cytoplasm"/>
    <property type="evidence" value="ECO:0007669"/>
    <property type="project" value="TreeGrafter"/>
</dbReference>
<sequence>MARRNLANRQKVQPSRRDTASSMHSSSSKAERSGRSQGHPVVESAVTRLLVAIKQLLESLTLWSECKIDEMQVSDVYVRLGNDFNAAVAAFAAFNIDMADLMSVPEDLREVLETCLAEDATPDNLQIYLPKVRQIITQLLQGLRGKQSMYRRIVQEHQHRHRSAHSRTDSRSSKAEKSSSRRDGEAKHRSHPSREASEVDRQDTGASVSTRHSTRSSRHHESHQPPPVFQEPDDPPPPQSDHINGGPTPQQQPAELPSTQDSTVAKPPDHSPPMSRKSMDRASVPLSPDQSIEAVPPSVKRYSLVDKPMPSPQVPAVVVEEPQGSSEEGGDRYDASSPLGTPPSSESLQTPGVASSLAALKKSEALERRASKRFSTYNISKITGSGPKGGSGRHTTNRRSLAVSSALTPGELAVLTECEEPLNEVRQEQSGRSSRSTHSPAPDAPPVPPLPPIAESPVTILESPKRSLAKEITYDEPAEPVTSPSPTAITVFLQVGREVKKATIEPGLTFSSLRVLFVDKFSYNPGLENFPAIYIRDPSSGVQYELEDIDEVQEKCLLSLNIEPLDQIKQHIDSQISTLAQDLKELKALTANNRRMSQITLMPHNDFAESTPAADRPTDKHFATVARRVSRMFGGDHTSPFIMPQATGQSLQLQPQMTGASVVSEYSSRVVNDLKTQFDEVQNLRRDLGAMRQIYTEFMTSTKESLSTLRDQTQSVKQLATAQVGGARGFIDSGKTKLDTRSQNVLTKVEELQDTVEALRDDVLRRHVTPRAQLLKTIKDSIATTAEELESLKEHINTIKPMWKKTWEEELQNIVEEQGFLGHQEEFLNDLLEDHKALSEVLGHVEKVISLRKAAPRSSRGRDYRPPPMEEGHTGLSTVMMEIRGASVDPERRLKAIAANQKSREKELATRSDEFQDELKGFVKGKKLKMTGGAEEAERVRQKRNDMTLKAMFVPSSSPSPGTSPDYPPLPASP</sequence>
<feature type="compositionally biased region" description="Polar residues" evidence="3">
    <location>
        <begin position="338"/>
        <end position="353"/>
    </location>
</feature>
<dbReference type="EMBL" id="JH711581">
    <property type="protein sequence ID" value="EIW79298.1"/>
    <property type="molecule type" value="Genomic_DNA"/>
</dbReference>
<dbReference type="OMA" id="WSRKQAS"/>
<dbReference type="InterPro" id="IPR005613">
    <property type="entry name" value="AIP3_C"/>
</dbReference>
<organism evidence="5 6">
    <name type="scientific">Coniophora puteana (strain RWD-64-598)</name>
    <name type="common">Brown rot fungus</name>
    <dbReference type="NCBI Taxonomy" id="741705"/>
    <lineage>
        <taxon>Eukaryota</taxon>
        <taxon>Fungi</taxon>
        <taxon>Dikarya</taxon>
        <taxon>Basidiomycota</taxon>
        <taxon>Agaricomycotina</taxon>
        <taxon>Agaricomycetes</taxon>
        <taxon>Agaricomycetidae</taxon>
        <taxon>Boletales</taxon>
        <taxon>Coniophorineae</taxon>
        <taxon>Coniophoraceae</taxon>
        <taxon>Coniophora</taxon>
    </lineage>
</organism>
<dbReference type="GO" id="GO:0051286">
    <property type="term" value="C:cell tip"/>
    <property type="evidence" value="ECO:0007669"/>
    <property type="project" value="TreeGrafter"/>
</dbReference>
<dbReference type="GO" id="GO:0005519">
    <property type="term" value="F:cytoskeletal regulatory protein binding"/>
    <property type="evidence" value="ECO:0007669"/>
    <property type="project" value="InterPro"/>
</dbReference>
<evidence type="ECO:0000256" key="2">
    <source>
        <dbReference type="SAM" id="Coils"/>
    </source>
</evidence>
<keyword evidence="6" id="KW-1185">Reference proteome</keyword>
<evidence type="ECO:0000313" key="6">
    <source>
        <dbReference type="Proteomes" id="UP000053558"/>
    </source>
</evidence>
<dbReference type="PANTHER" id="PTHR22741">
    <property type="entry name" value="P140CAP/SNIP-RELATED"/>
    <property type="match status" value="1"/>
</dbReference>
<accession>A0A5M3MJ77</accession>
<dbReference type="Gene3D" id="1.20.58.1540">
    <property type="entry name" value="Actin interacting protein 3, C-terminal domain"/>
    <property type="match status" value="1"/>
</dbReference>
<feature type="compositionally biased region" description="Basic and acidic residues" evidence="3">
    <location>
        <begin position="166"/>
        <end position="203"/>
    </location>
</feature>
<dbReference type="InterPro" id="IPR056279">
    <property type="entry name" value="Aip3p_Bud6_N"/>
</dbReference>
<feature type="compositionally biased region" description="Pro residues" evidence="3">
    <location>
        <begin position="224"/>
        <end position="239"/>
    </location>
</feature>
<proteinExistence type="predicted"/>
<reference evidence="6" key="1">
    <citation type="journal article" date="2012" name="Science">
        <title>The Paleozoic origin of enzymatic lignin decomposition reconstructed from 31 fungal genomes.</title>
        <authorList>
            <person name="Floudas D."/>
            <person name="Binder M."/>
            <person name="Riley R."/>
            <person name="Barry K."/>
            <person name="Blanchette R.A."/>
            <person name="Henrissat B."/>
            <person name="Martinez A.T."/>
            <person name="Otillar R."/>
            <person name="Spatafora J.W."/>
            <person name="Yadav J.S."/>
            <person name="Aerts A."/>
            <person name="Benoit I."/>
            <person name="Boyd A."/>
            <person name="Carlson A."/>
            <person name="Copeland A."/>
            <person name="Coutinho P.M."/>
            <person name="de Vries R.P."/>
            <person name="Ferreira P."/>
            <person name="Findley K."/>
            <person name="Foster B."/>
            <person name="Gaskell J."/>
            <person name="Glotzer D."/>
            <person name="Gorecki P."/>
            <person name="Heitman J."/>
            <person name="Hesse C."/>
            <person name="Hori C."/>
            <person name="Igarashi K."/>
            <person name="Jurgens J.A."/>
            <person name="Kallen N."/>
            <person name="Kersten P."/>
            <person name="Kohler A."/>
            <person name="Kuees U."/>
            <person name="Kumar T.K.A."/>
            <person name="Kuo A."/>
            <person name="LaButti K."/>
            <person name="Larrondo L.F."/>
            <person name="Lindquist E."/>
            <person name="Ling A."/>
            <person name="Lombard V."/>
            <person name="Lucas S."/>
            <person name="Lundell T."/>
            <person name="Martin R."/>
            <person name="McLaughlin D.J."/>
            <person name="Morgenstern I."/>
            <person name="Morin E."/>
            <person name="Murat C."/>
            <person name="Nagy L.G."/>
            <person name="Nolan M."/>
            <person name="Ohm R.A."/>
            <person name="Patyshakuliyeva A."/>
            <person name="Rokas A."/>
            <person name="Ruiz-Duenas F.J."/>
            <person name="Sabat G."/>
            <person name="Salamov A."/>
            <person name="Samejima M."/>
            <person name="Schmutz J."/>
            <person name="Slot J.C."/>
            <person name="St John F."/>
            <person name="Stenlid J."/>
            <person name="Sun H."/>
            <person name="Sun S."/>
            <person name="Syed K."/>
            <person name="Tsang A."/>
            <person name="Wiebenga A."/>
            <person name="Young D."/>
            <person name="Pisabarro A."/>
            <person name="Eastwood D.C."/>
            <person name="Martin F."/>
            <person name="Cullen D."/>
            <person name="Grigoriev I.V."/>
            <person name="Hibbett D.S."/>
        </authorList>
    </citation>
    <scope>NUCLEOTIDE SEQUENCE [LARGE SCALE GENOMIC DNA]</scope>
    <source>
        <strain evidence="6">RWD-64-598 SS2</strain>
    </source>
</reference>
<dbReference type="RefSeq" id="XP_007770964.1">
    <property type="nucleotide sequence ID" value="XM_007772774.1"/>
</dbReference>
<dbReference type="SMART" id="SM00806">
    <property type="entry name" value="AIP3"/>
    <property type="match status" value="1"/>
</dbReference>
<dbReference type="PANTHER" id="PTHR22741:SF10">
    <property type="entry name" value="COILED-COIL DOMAIN-CONTAINING PROTEIN CG32809"/>
    <property type="match status" value="1"/>
</dbReference>
<feature type="coiled-coil region" evidence="2">
    <location>
        <begin position="742"/>
        <end position="795"/>
    </location>
</feature>
<dbReference type="InterPro" id="IPR051825">
    <property type="entry name" value="SRCIN1"/>
</dbReference>
<dbReference type="Proteomes" id="UP000053558">
    <property type="component" value="Unassembled WGS sequence"/>
</dbReference>
<feature type="compositionally biased region" description="Polar residues" evidence="3">
    <location>
        <begin position="373"/>
        <end position="383"/>
    </location>
</feature>
<feature type="compositionally biased region" description="Basic and acidic residues" evidence="3">
    <location>
        <begin position="860"/>
        <end position="873"/>
    </location>
</feature>
<dbReference type="GO" id="GO:0030010">
    <property type="term" value="P:establishment of cell polarity"/>
    <property type="evidence" value="ECO:0007669"/>
    <property type="project" value="TreeGrafter"/>
</dbReference>
<evidence type="ECO:0000256" key="1">
    <source>
        <dbReference type="ARBA" id="ARBA00023054"/>
    </source>
</evidence>
<dbReference type="KEGG" id="cput:CONPUDRAFT_91564"/>
<protein>
    <submittedName>
        <fullName evidence="5">AIP3-domain-containing protein</fullName>
    </submittedName>
</protein>
<feature type="region of interest" description="Disordered" evidence="3">
    <location>
        <begin position="853"/>
        <end position="874"/>
    </location>
</feature>
<dbReference type="InterPro" id="IPR022782">
    <property type="entry name" value="AIP3-like_C"/>
</dbReference>
<feature type="region of interest" description="Disordered" evidence="3">
    <location>
        <begin position="368"/>
        <end position="405"/>
    </location>
</feature>
<keyword evidence="1 2" id="KW-0175">Coiled coil</keyword>
<feature type="compositionally biased region" description="Polar residues" evidence="3">
    <location>
        <begin position="430"/>
        <end position="439"/>
    </location>
</feature>
<feature type="compositionally biased region" description="Basic residues" evidence="3">
    <location>
        <begin position="212"/>
        <end position="221"/>
    </location>
</feature>
<feature type="region of interest" description="Disordered" evidence="3">
    <location>
        <begin position="422"/>
        <end position="456"/>
    </location>
</feature>
<gene>
    <name evidence="5" type="ORF">CONPUDRAFT_91564</name>
</gene>
<evidence type="ECO:0000313" key="5">
    <source>
        <dbReference type="EMBL" id="EIW79298.1"/>
    </source>
</evidence>
<dbReference type="Pfam" id="PF03915">
    <property type="entry name" value="AIP3"/>
    <property type="match status" value="1"/>
</dbReference>
<comment type="caution">
    <text evidence="5">The sequence shown here is derived from an EMBL/GenBank/DDBJ whole genome shotgun (WGS) entry which is preliminary data.</text>
</comment>
<dbReference type="GeneID" id="19211467"/>
<feature type="compositionally biased region" description="Low complexity" evidence="3">
    <location>
        <begin position="955"/>
        <end position="965"/>
    </location>
</feature>
<dbReference type="InterPro" id="IPR027267">
    <property type="entry name" value="AH/BAR_dom_sf"/>
</dbReference>
<dbReference type="OrthoDB" id="783096at2759"/>
<feature type="region of interest" description="Disordered" evidence="3">
    <location>
        <begin position="1"/>
        <end position="40"/>
    </location>
</feature>
<dbReference type="AlphaFoldDB" id="A0A5M3MJ77"/>
<feature type="region of interest" description="Disordered" evidence="3">
    <location>
        <begin position="951"/>
        <end position="974"/>
    </location>
</feature>
<feature type="region of interest" description="Disordered" evidence="3">
    <location>
        <begin position="155"/>
        <end position="355"/>
    </location>
</feature>
<evidence type="ECO:0000256" key="3">
    <source>
        <dbReference type="SAM" id="MobiDB-lite"/>
    </source>
</evidence>
<feature type="compositionally biased region" description="Pro residues" evidence="3">
    <location>
        <begin position="442"/>
        <end position="454"/>
    </location>
</feature>
<dbReference type="Pfam" id="PF23153">
    <property type="entry name" value="Aip3p_Bud6_N"/>
    <property type="match status" value="1"/>
</dbReference>
<feature type="compositionally biased region" description="Polar residues" evidence="3">
    <location>
        <begin position="247"/>
        <end position="263"/>
    </location>
</feature>
<evidence type="ECO:0000259" key="4">
    <source>
        <dbReference type="SMART" id="SM00806"/>
    </source>
</evidence>
<name>A0A5M3MJ77_CONPW</name>
<feature type="compositionally biased region" description="Low complexity" evidence="3">
    <location>
        <begin position="314"/>
        <end position="323"/>
    </location>
</feature>